<dbReference type="PANTHER" id="PTHR12772">
    <property type="entry name" value="DNA REPLICATION COMPLEX GINS PROTEIN PSF2"/>
    <property type="match status" value="1"/>
</dbReference>
<feature type="domain" description="GINS subunit" evidence="6">
    <location>
        <begin position="76"/>
        <end position="177"/>
    </location>
</feature>
<evidence type="ECO:0000256" key="3">
    <source>
        <dbReference type="ARBA" id="ARBA00022705"/>
    </source>
</evidence>
<evidence type="ECO:0000256" key="5">
    <source>
        <dbReference type="PIRNR" id="PIRNR028998"/>
    </source>
</evidence>
<gene>
    <name evidence="8" type="primary">g13351</name>
    <name evidence="8" type="ORF">VP750_LOCUS11832</name>
</gene>
<evidence type="ECO:0000256" key="2">
    <source>
        <dbReference type="ARBA" id="ARBA00010565"/>
    </source>
</evidence>
<dbReference type="CDD" id="cd21694">
    <property type="entry name" value="GINS_B_Psf2"/>
    <property type="match status" value="1"/>
</dbReference>
<dbReference type="Gene3D" id="3.40.5.50">
    <property type="match status" value="1"/>
</dbReference>
<feature type="domain" description="DNA replication complex GINS protein PSF2 N-terminal" evidence="7">
    <location>
        <begin position="9"/>
        <end position="71"/>
    </location>
</feature>
<dbReference type="SUPFAM" id="SSF158573">
    <property type="entry name" value="GINS helical bundle-like"/>
    <property type="match status" value="1"/>
</dbReference>
<dbReference type="InterPro" id="IPR021151">
    <property type="entry name" value="GINS_A"/>
</dbReference>
<dbReference type="InterPro" id="IPR036224">
    <property type="entry name" value="GINS_bundle-like_dom_sf"/>
</dbReference>
<dbReference type="SUPFAM" id="SSF160059">
    <property type="entry name" value="PriA/YqbF domain"/>
    <property type="match status" value="1"/>
</dbReference>
<keyword evidence="9" id="KW-1185">Reference proteome</keyword>
<proteinExistence type="inferred from homology"/>
<evidence type="ECO:0000259" key="7">
    <source>
        <dbReference type="Pfam" id="PF25005"/>
    </source>
</evidence>
<name>A0ABP1GCJ5_9CHLO</name>
<comment type="subunit">
    <text evidence="5">Component of the GINS complex.</text>
</comment>
<protein>
    <recommendedName>
        <fullName evidence="5">DNA replication complex GINS protein PSF2</fullName>
    </recommendedName>
</protein>
<comment type="subcellular location">
    <subcellularLocation>
        <location evidence="1 5">Nucleus</location>
    </subcellularLocation>
</comment>
<evidence type="ECO:0000313" key="8">
    <source>
        <dbReference type="EMBL" id="CAL5229926.1"/>
    </source>
</evidence>
<dbReference type="EMBL" id="CAXHTA020000021">
    <property type="protein sequence ID" value="CAL5229926.1"/>
    <property type="molecule type" value="Genomic_DNA"/>
</dbReference>
<dbReference type="CDD" id="cd11712">
    <property type="entry name" value="GINS_A_psf2"/>
    <property type="match status" value="1"/>
</dbReference>
<dbReference type="PANTHER" id="PTHR12772:SF0">
    <property type="entry name" value="DNA REPLICATION COMPLEX GINS PROTEIN PSF2"/>
    <property type="match status" value="1"/>
</dbReference>
<reference evidence="8 9" key="1">
    <citation type="submission" date="2024-06" db="EMBL/GenBank/DDBJ databases">
        <authorList>
            <person name="Kraege A."/>
            <person name="Thomma B."/>
        </authorList>
    </citation>
    <scope>NUCLEOTIDE SEQUENCE [LARGE SCALE GENOMIC DNA]</scope>
</reference>
<dbReference type="PIRSF" id="PIRSF028998">
    <property type="entry name" value="GINS_Psf2_subgr"/>
    <property type="match status" value="1"/>
</dbReference>
<dbReference type="Pfam" id="PF05916">
    <property type="entry name" value="Sld5"/>
    <property type="match status" value="1"/>
</dbReference>
<evidence type="ECO:0000256" key="4">
    <source>
        <dbReference type="ARBA" id="ARBA00023242"/>
    </source>
</evidence>
<keyword evidence="3 5" id="KW-0235">DNA replication</keyword>
<dbReference type="InterPro" id="IPR056784">
    <property type="entry name" value="PSF2_N"/>
</dbReference>
<accession>A0ABP1GCJ5</accession>
<organism evidence="8 9">
    <name type="scientific">Coccomyxa viridis</name>
    <dbReference type="NCBI Taxonomy" id="1274662"/>
    <lineage>
        <taxon>Eukaryota</taxon>
        <taxon>Viridiplantae</taxon>
        <taxon>Chlorophyta</taxon>
        <taxon>core chlorophytes</taxon>
        <taxon>Trebouxiophyceae</taxon>
        <taxon>Trebouxiophyceae incertae sedis</taxon>
        <taxon>Coccomyxaceae</taxon>
        <taxon>Coccomyxa</taxon>
    </lineage>
</organism>
<evidence type="ECO:0000313" key="9">
    <source>
        <dbReference type="Proteomes" id="UP001497392"/>
    </source>
</evidence>
<evidence type="ECO:0000259" key="6">
    <source>
        <dbReference type="Pfam" id="PF05916"/>
    </source>
</evidence>
<comment type="similarity">
    <text evidence="2 5">Belongs to the GINS2/PSF2 family.</text>
</comment>
<dbReference type="InterPro" id="IPR007257">
    <property type="entry name" value="GINS_Psf2"/>
</dbReference>
<comment type="caution">
    <text evidence="8">The sequence shown here is derived from an EMBL/GenBank/DDBJ whole genome shotgun (WGS) entry which is preliminary data.</text>
</comment>
<dbReference type="Pfam" id="PF25005">
    <property type="entry name" value="PSF2_N"/>
    <property type="match status" value="1"/>
</dbReference>
<sequence>MRPAIEFSPCDLEYFAEDETITIVPNFSLPTFSQSTIPCIGGSYGPFRPNIEVEVPFWLAIAFHKRKSCRIKPPAWLATDRLQGILDEEKSTAAVFQPVPFHYLEIAKVLFAEAKDCFGADMLKIKELVEDICKVRMSKICAGLQVLQGPMTVKLNNLSAMECNIVRPFFQGSLAQFQALAGTPSQPQL</sequence>
<dbReference type="Proteomes" id="UP001497392">
    <property type="component" value="Unassembled WGS sequence"/>
</dbReference>
<evidence type="ECO:0000256" key="1">
    <source>
        <dbReference type="ARBA" id="ARBA00004123"/>
    </source>
</evidence>
<dbReference type="Gene3D" id="1.20.58.1020">
    <property type="match status" value="1"/>
</dbReference>
<keyword evidence="4 5" id="KW-0539">Nucleus</keyword>